<dbReference type="AlphaFoldDB" id="E3MEJ1"/>
<dbReference type="Proteomes" id="UP000008281">
    <property type="component" value="Unassembled WGS sequence"/>
</dbReference>
<proteinExistence type="predicted"/>
<name>E3MEJ1_CAERE</name>
<evidence type="ECO:0000313" key="1">
    <source>
        <dbReference type="EMBL" id="EFP00453.1"/>
    </source>
</evidence>
<gene>
    <name evidence="1" type="ORF">CRE_21797</name>
</gene>
<organism evidence="2">
    <name type="scientific">Caenorhabditis remanei</name>
    <name type="common">Caenorhabditis vulgaris</name>
    <dbReference type="NCBI Taxonomy" id="31234"/>
    <lineage>
        <taxon>Eukaryota</taxon>
        <taxon>Metazoa</taxon>
        <taxon>Ecdysozoa</taxon>
        <taxon>Nematoda</taxon>
        <taxon>Chromadorea</taxon>
        <taxon>Rhabditida</taxon>
        <taxon>Rhabditina</taxon>
        <taxon>Rhabditomorpha</taxon>
        <taxon>Rhabditoidea</taxon>
        <taxon>Rhabditidae</taxon>
        <taxon>Peloderinae</taxon>
        <taxon>Caenorhabditis</taxon>
    </lineage>
</organism>
<sequence length="287" mass="30680">MQTPTFKIKTVHWMVGWLFMLHATTVIGRTSRSECVQEVNAARAAYAEMHHIANMNEIKYNKSLEKTIISGDSNATSCLHSSFSHQQNLDVFWNMEENETLNTQLVSVPAISMMACLKRHCSSTGKFVVSLVVDSSTPNYINGTPGSQCPFPRLSSGIGLCALPRYQRKGLIDSGFKLVKNVVKTASTTTKKVAKAVVKYVSNEAKELAEKAKEELKETGKAFLKDVVIPAIVIPISISVGTSVGGAAGTIVPGVGNAAGAAAGGILGGVIGVKISRRLGEKVDDLK</sequence>
<dbReference type="HOGENOM" id="CLU_984254_0_0_1"/>
<accession>E3MEJ1</accession>
<protein>
    <submittedName>
        <fullName evidence="1">Uncharacterized protein</fullName>
    </submittedName>
</protein>
<dbReference type="EMBL" id="DS268439">
    <property type="protein sequence ID" value="EFP00453.1"/>
    <property type="molecule type" value="Genomic_DNA"/>
</dbReference>
<dbReference type="OMA" id="KNHHIAN"/>
<evidence type="ECO:0000313" key="2">
    <source>
        <dbReference type="Proteomes" id="UP000008281"/>
    </source>
</evidence>
<reference evidence="1" key="1">
    <citation type="submission" date="2007-07" db="EMBL/GenBank/DDBJ databases">
        <title>PCAP assembly of the Caenorhabditis remanei genome.</title>
        <authorList>
            <consortium name="The Caenorhabditis remanei Sequencing Consortium"/>
            <person name="Wilson R.K."/>
        </authorList>
    </citation>
    <scope>NUCLEOTIDE SEQUENCE [LARGE SCALE GENOMIC DNA]</scope>
    <source>
        <strain evidence="1">PB4641</strain>
    </source>
</reference>
<dbReference type="OrthoDB" id="5905862at2759"/>
<keyword evidence="2" id="KW-1185">Reference proteome</keyword>
<dbReference type="eggNOG" id="ENOG502TJQD">
    <property type="taxonomic scope" value="Eukaryota"/>
</dbReference>